<proteinExistence type="predicted"/>
<organism evidence="1 2">
    <name type="scientific">Penicillium coprophilum</name>
    <dbReference type="NCBI Taxonomy" id="36646"/>
    <lineage>
        <taxon>Eukaryota</taxon>
        <taxon>Fungi</taxon>
        <taxon>Dikarya</taxon>
        <taxon>Ascomycota</taxon>
        <taxon>Pezizomycotina</taxon>
        <taxon>Eurotiomycetes</taxon>
        <taxon>Eurotiomycetidae</taxon>
        <taxon>Eurotiales</taxon>
        <taxon>Aspergillaceae</taxon>
        <taxon>Penicillium</taxon>
    </lineage>
</organism>
<dbReference type="AlphaFoldDB" id="A0A1V6V980"/>
<protein>
    <submittedName>
        <fullName evidence="1">Uncharacterized protein</fullName>
    </submittedName>
</protein>
<accession>A0A1V6V980</accession>
<sequence length="442" mass="50540">MESPAIPVPLDPREQPILESLLRTRDALLLIKQDKSSYIKSRDVLPLYEEVIAEVEKLNSIRKEQDRRLVHNRLDYVLDDCFQLISLLFLTVGRNNEAPAVYSLATTIQRLLDHLEEAGFYSSKDLNSITKTLQSTRETLDRGRNTYSPALLTLLENRLEHCEQSLAKLQKGLAVLAPPLAQTHETLVSILRSTSAVNTRSKFSASEVNALREQLKKIEKTAKDGNFVDDEGNVLAGQDDLKSLIHRCWRWTEIVLEREGKIDERFQAQYERLLDIRNQLDRLSVTQAWSLRETDLFGYQRKLDRIDEARVNGNFVDAEGQPADLHAQRTLLYLIRRSYAYIYALLISSEPVSEALLPVYNQLQTLRRCLIEVKESGGVANSRELYPYSMKLNSIDNMRVDGKFYVGPDIPEGQGSVNNLLAECYDLVWELRAAVVDEEEES</sequence>
<dbReference type="PANTHER" id="PTHR28086:SF1">
    <property type="entry name" value="CU(2+) SUPPRESSING AND BLEOMYCIN SENSITIVE PROTEIN 1"/>
    <property type="match status" value="1"/>
</dbReference>
<gene>
    <name evidence="1" type="ORF">PENCOP_c001G00975</name>
</gene>
<dbReference type="PANTHER" id="PTHR28086">
    <property type="entry name" value="UPF0662 PROTEIN YPL260W"/>
    <property type="match status" value="1"/>
</dbReference>
<name>A0A1V6V980_9EURO</name>
<dbReference type="Proteomes" id="UP000191500">
    <property type="component" value="Unassembled WGS sequence"/>
</dbReference>
<dbReference type="GO" id="GO:0005737">
    <property type="term" value="C:cytoplasm"/>
    <property type="evidence" value="ECO:0007669"/>
    <property type="project" value="TreeGrafter"/>
</dbReference>
<reference evidence="2" key="1">
    <citation type="journal article" date="2017" name="Nat. Microbiol.">
        <title>Global analysis of biosynthetic gene clusters reveals vast potential of secondary metabolite production in Penicillium species.</title>
        <authorList>
            <person name="Nielsen J.C."/>
            <person name="Grijseels S."/>
            <person name="Prigent S."/>
            <person name="Ji B."/>
            <person name="Dainat J."/>
            <person name="Nielsen K.F."/>
            <person name="Frisvad J.C."/>
            <person name="Workman M."/>
            <person name="Nielsen J."/>
        </authorList>
    </citation>
    <scope>NUCLEOTIDE SEQUENCE [LARGE SCALE GENOMIC DNA]</scope>
    <source>
        <strain evidence="2">IBT 31321</strain>
    </source>
</reference>
<dbReference type="InterPro" id="IPR018810">
    <property type="entry name" value="UPF0662"/>
</dbReference>
<comment type="caution">
    <text evidence="1">The sequence shown here is derived from an EMBL/GenBank/DDBJ whole genome shotgun (WGS) entry which is preliminary data.</text>
</comment>
<dbReference type="EMBL" id="MDDG01000001">
    <property type="protein sequence ID" value="OQE47212.1"/>
    <property type="molecule type" value="Genomic_DNA"/>
</dbReference>
<dbReference type="GO" id="GO:0005634">
    <property type="term" value="C:nucleus"/>
    <property type="evidence" value="ECO:0007669"/>
    <property type="project" value="TreeGrafter"/>
</dbReference>
<dbReference type="Pfam" id="PF10303">
    <property type="entry name" value="DUF2408"/>
    <property type="match status" value="2"/>
</dbReference>
<evidence type="ECO:0000313" key="1">
    <source>
        <dbReference type="EMBL" id="OQE47212.1"/>
    </source>
</evidence>
<evidence type="ECO:0000313" key="2">
    <source>
        <dbReference type="Proteomes" id="UP000191500"/>
    </source>
</evidence>
<dbReference type="STRING" id="36646.A0A1V6V980"/>
<keyword evidence="2" id="KW-1185">Reference proteome</keyword>